<feature type="region of interest" description="Disordered" evidence="9">
    <location>
        <begin position="1"/>
        <end position="202"/>
    </location>
</feature>
<comment type="function">
    <text evidence="7">Functions as a component of the DNA-binding general transcription factor complex TFIID. Binding of TFIID to a promoter (with or without TATA element) is the initial step in pre-initiation complex (PIC) formation. TFIID plays a key role in the regulation of gene expression by RNA polymerase II through different activities such as transcription activator interaction, core promoter recognition and selectivity, TFIIA and TFIIB interaction, chromatin modification (histone acetylation by TAF1), facilitation of DNA opening and initiation of transcription.</text>
</comment>
<keyword evidence="12" id="KW-1185">Reference proteome</keyword>
<dbReference type="GO" id="GO:0003743">
    <property type="term" value="F:translation initiation factor activity"/>
    <property type="evidence" value="ECO:0007669"/>
    <property type="project" value="UniProtKB-KW"/>
</dbReference>
<feature type="compositionally biased region" description="Low complexity" evidence="9">
    <location>
        <begin position="665"/>
        <end position="678"/>
    </location>
</feature>
<feature type="region of interest" description="Disordered" evidence="9">
    <location>
        <begin position="600"/>
        <end position="626"/>
    </location>
</feature>
<evidence type="ECO:0000256" key="5">
    <source>
        <dbReference type="ARBA" id="ARBA00023163"/>
    </source>
</evidence>
<evidence type="ECO:0000313" key="12">
    <source>
        <dbReference type="Proteomes" id="UP000269721"/>
    </source>
</evidence>
<feature type="compositionally biased region" description="Low complexity" evidence="9">
    <location>
        <begin position="128"/>
        <end position="148"/>
    </location>
</feature>
<evidence type="ECO:0000313" key="11">
    <source>
        <dbReference type="EMBL" id="RKO92096.1"/>
    </source>
</evidence>
<feature type="compositionally biased region" description="Pro residues" evidence="9">
    <location>
        <begin position="61"/>
        <end position="77"/>
    </location>
</feature>
<keyword evidence="11" id="KW-0396">Initiation factor</keyword>
<dbReference type="Gene3D" id="1.10.20.10">
    <property type="entry name" value="Histone, subunit A"/>
    <property type="match status" value="1"/>
</dbReference>
<sequence>MLNRRASFQASTEDPPSPFPPIGAASTPSETVDTPVDNDAPEDEEDPIDEDEALSSFFDAPSPPPSATTPAPLPPPAAQVLSQPPSSASLLPHPRLSPAPQPSATSLPVQPPPAYRPPSNVALSQPPQTQAALASSQKQQQPYPSQHPLHNPSRPVHHHQTSHLQQQQQQQQQRQSPRPHHPVNPYAAPPYPQMMHPQQPPPALPDWFLPLCSRRSTPYAAREWHLSPDAAAAATTAGDVRNGRERSGGYRNGGEWLAEELRGVGVDRELWRESGESRLLGMDLRKFALGASAANLVPFAARRYGSRVSFANVDAQRCRNSVSERRGLHRIGNAWEPTAKDRLLTLLLALASVAAHLFATSSVSAQNQSAAPLPPPPPPSPFTSGSAPAPTYALPPAPGSTSFSGPPGASVTAPKGAGAASARLAWEDPAGTLDIDVMADVANYGGFDMKEEENRMTEMFSKSTSYPPGLDRTRDQKFLNMAALKRIVEEIASSQGLSDVSPDFFSHLALATEERMRNLSEQMVKASKHRAGVLHEQFLAIERERQLAGHPDALTLTVGVGADVSRTLAAIERLDRDRCAALKEEYGIVDAPIDPDAGPAGAFGAALGDDGKKKRRRPTARRDETEAVKTKHLNTTALLAAAGGKKAMPSWMTASGVLGPGGTVGTTPAPSLTSASSSAGGGYGDPAMRVFPRRRKDDGGGGGELHDGGFIPRRGVSRKVTVKDVLFCLEKEHGMAKGNTAYRWWVETT</sequence>
<dbReference type="AlphaFoldDB" id="A0A4P9WMX0"/>
<feature type="compositionally biased region" description="Acidic residues" evidence="9">
    <location>
        <begin position="39"/>
        <end position="53"/>
    </location>
</feature>
<proteinExistence type="inferred from homology"/>
<dbReference type="GO" id="GO:0046982">
    <property type="term" value="F:protein heterodimerization activity"/>
    <property type="evidence" value="ECO:0007669"/>
    <property type="project" value="InterPro"/>
</dbReference>
<reference evidence="12" key="1">
    <citation type="journal article" date="2018" name="Nat. Microbiol.">
        <title>Leveraging single-cell genomics to expand the fungal tree of life.</title>
        <authorList>
            <person name="Ahrendt S.R."/>
            <person name="Quandt C.A."/>
            <person name="Ciobanu D."/>
            <person name="Clum A."/>
            <person name="Salamov A."/>
            <person name="Andreopoulos B."/>
            <person name="Cheng J.F."/>
            <person name="Woyke T."/>
            <person name="Pelin A."/>
            <person name="Henrissat B."/>
            <person name="Reynolds N.K."/>
            <person name="Benny G.L."/>
            <person name="Smith M.E."/>
            <person name="James T.Y."/>
            <person name="Grigoriev I.V."/>
        </authorList>
    </citation>
    <scope>NUCLEOTIDE SEQUENCE [LARGE SCALE GENOMIC DNA]</scope>
</reference>
<feature type="region of interest" description="Disordered" evidence="9">
    <location>
        <begin position="662"/>
        <end position="712"/>
    </location>
</feature>
<evidence type="ECO:0000256" key="2">
    <source>
        <dbReference type="ARBA" id="ARBA00006178"/>
    </source>
</evidence>
<feature type="compositionally biased region" description="Low complexity" evidence="9">
    <location>
        <begin position="382"/>
        <end position="392"/>
    </location>
</feature>
<accession>A0A4P9WMX0</accession>
<keyword evidence="4" id="KW-0805">Transcription regulation</keyword>
<dbReference type="EMBL" id="KZ994780">
    <property type="protein sequence ID" value="RKO92096.1"/>
    <property type="molecule type" value="Genomic_DNA"/>
</dbReference>
<feature type="compositionally biased region" description="Pro residues" evidence="9">
    <location>
        <begin position="187"/>
        <end position="202"/>
    </location>
</feature>
<comment type="subcellular location">
    <subcellularLocation>
        <location evidence="1">Nucleus</location>
    </subcellularLocation>
</comment>
<feature type="compositionally biased region" description="Basic and acidic residues" evidence="9">
    <location>
        <begin position="695"/>
        <end position="707"/>
    </location>
</feature>
<dbReference type="GO" id="GO:0006367">
    <property type="term" value="P:transcription initiation at RNA polymerase II promoter"/>
    <property type="evidence" value="ECO:0007669"/>
    <property type="project" value="TreeGrafter"/>
</dbReference>
<feature type="compositionally biased region" description="Polar residues" evidence="9">
    <location>
        <begin position="1"/>
        <end position="14"/>
    </location>
</feature>
<protein>
    <recommendedName>
        <fullName evidence="3">Transcription initiation factor TFIID subunit 4</fullName>
    </recommendedName>
    <alternativeName>
        <fullName evidence="8">TBP-associated factor 4</fullName>
    </alternativeName>
</protein>
<evidence type="ECO:0000256" key="6">
    <source>
        <dbReference type="ARBA" id="ARBA00023242"/>
    </source>
</evidence>
<dbReference type="GO" id="GO:0005669">
    <property type="term" value="C:transcription factor TFIID complex"/>
    <property type="evidence" value="ECO:0007669"/>
    <property type="project" value="InterPro"/>
</dbReference>
<dbReference type="GO" id="GO:0016251">
    <property type="term" value="F:RNA polymerase II general transcription initiation factor activity"/>
    <property type="evidence" value="ECO:0007669"/>
    <property type="project" value="TreeGrafter"/>
</dbReference>
<feature type="compositionally biased region" description="Low complexity" evidence="9">
    <location>
        <begin position="78"/>
        <end position="94"/>
    </location>
</feature>
<dbReference type="PANTHER" id="PTHR15138:SF14">
    <property type="entry name" value="TRANSCRIPTION INITIATION FACTOR TFIID SUBUNIT 4"/>
    <property type="match status" value="1"/>
</dbReference>
<evidence type="ECO:0000256" key="1">
    <source>
        <dbReference type="ARBA" id="ARBA00004123"/>
    </source>
</evidence>
<dbReference type="PANTHER" id="PTHR15138">
    <property type="entry name" value="TRANSCRIPTION INITIATION FACTOR TFIID SUBUNIT 4"/>
    <property type="match status" value="1"/>
</dbReference>
<evidence type="ECO:0000256" key="8">
    <source>
        <dbReference type="ARBA" id="ARBA00031747"/>
    </source>
</evidence>
<feature type="compositionally biased region" description="Pro residues" evidence="9">
    <location>
        <begin position="372"/>
        <end position="381"/>
    </location>
</feature>
<keyword evidence="6" id="KW-0539">Nucleus</keyword>
<dbReference type="OrthoDB" id="21060at2759"/>
<dbReference type="Pfam" id="PF05236">
    <property type="entry name" value="TAF4"/>
    <property type="match status" value="1"/>
</dbReference>
<gene>
    <name evidence="11" type="ORF">BDK51DRAFT_37752</name>
</gene>
<feature type="compositionally biased region" description="Low complexity" evidence="9">
    <location>
        <begin position="162"/>
        <end position="176"/>
    </location>
</feature>
<keyword evidence="11" id="KW-0648">Protein biosynthesis</keyword>
<dbReference type="InterPro" id="IPR009072">
    <property type="entry name" value="Histone-fold"/>
</dbReference>
<keyword evidence="5" id="KW-0804">Transcription</keyword>
<feature type="region of interest" description="Disordered" evidence="9">
    <location>
        <begin position="367"/>
        <end position="415"/>
    </location>
</feature>
<evidence type="ECO:0000259" key="10">
    <source>
        <dbReference type="Pfam" id="PF05236"/>
    </source>
</evidence>
<evidence type="ECO:0000256" key="9">
    <source>
        <dbReference type="SAM" id="MobiDB-lite"/>
    </source>
</evidence>
<name>A0A4P9WMX0_9FUNG</name>
<evidence type="ECO:0000256" key="3">
    <source>
        <dbReference type="ARBA" id="ARBA00017306"/>
    </source>
</evidence>
<organism evidence="11 12">
    <name type="scientific">Blyttiomyces helicus</name>
    <dbReference type="NCBI Taxonomy" id="388810"/>
    <lineage>
        <taxon>Eukaryota</taxon>
        <taxon>Fungi</taxon>
        <taxon>Fungi incertae sedis</taxon>
        <taxon>Chytridiomycota</taxon>
        <taxon>Chytridiomycota incertae sedis</taxon>
        <taxon>Chytridiomycetes</taxon>
        <taxon>Chytridiomycetes incertae sedis</taxon>
        <taxon>Blyttiomyces</taxon>
    </lineage>
</organism>
<dbReference type="CDD" id="cd08045">
    <property type="entry name" value="HFD_TAF4"/>
    <property type="match status" value="1"/>
</dbReference>
<evidence type="ECO:0000256" key="4">
    <source>
        <dbReference type="ARBA" id="ARBA00023015"/>
    </source>
</evidence>
<dbReference type="GO" id="GO:0003677">
    <property type="term" value="F:DNA binding"/>
    <property type="evidence" value="ECO:0007669"/>
    <property type="project" value="TreeGrafter"/>
</dbReference>
<dbReference type="InterPro" id="IPR045144">
    <property type="entry name" value="TAF4"/>
</dbReference>
<feature type="domain" description="Transcription initiation factor TFIID component TAF4 C-terminal" evidence="10">
    <location>
        <begin position="439"/>
        <end position="743"/>
    </location>
</feature>
<dbReference type="InterPro" id="IPR007900">
    <property type="entry name" value="TAF4_C"/>
</dbReference>
<comment type="similarity">
    <text evidence="2">Belongs to the TAF4 family.</text>
</comment>
<dbReference type="Proteomes" id="UP000269721">
    <property type="component" value="Unassembled WGS sequence"/>
</dbReference>
<evidence type="ECO:0000256" key="7">
    <source>
        <dbReference type="ARBA" id="ARBA00025346"/>
    </source>
</evidence>